<evidence type="ECO:0000256" key="1">
    <source>
        <dbReference type="SAM" id="MobiDB-lite"/>
    </source>
</evidence>
<gene>
    <name evidence="2" type="ORF">FHR65_000953</name>
</gene>
<reference evidence="2" key="1">
    <citation type="submission" date="2020-08" db="EMBL/GenBank/DDBJ databases">
        <title>Studying the diversity of plant-associated saprophytic bacteria and their role in host health and plant-pathogen interactions.</title>
        <authorList>
            <person name="Potnis N."/>
        </authorList>
    </citation>
    <scope>NUCLEOTIDE SEQUENCE</scope>
    <source>
        <strain evidence="2">F21</strain>
    </source>
</reference>
<comment type="caution">
    <text evidence="2">The sequence shown here is derived from an EMBL/GenBank/DDBJ whole genome shotgun (WGS) entry which is preliminary data.</text>
</comment>
<sequence>MHSGLLINHTDRRSGQHPGSAAGYLSGCRRQC</sequence>
<dbReference type="Proteomes" id="UP000528595">
    <property type="component" value="Unassembled WGS sequence"/>
</dbReference>
<dbReference type="AlphaFoldDB" id="A0AB73GTP4"/>
<name>A0AB73GTP4_9XANT</name>
<proteinExistence type="predicted"/>
<feature type="region of interest" description="Disordered" evidence="1">
    <location>
        <begin position="1"/>
        <end position="32"/>
    </location>
</feature>
<protein>
    <submittedName>
        <fullName evidence="2">Uncharacterized protein</fullName>
    </submittedName>
</protein>
<organism evidence="2">
    <name type="scientific">Xanthomonas arboricola</name>
    <dbReference type="NCBI Taxonomy" id="56448"/>
    <lineage>
        <taxon>Bacteria</taxon>
        <taxon>Pseudomonadati</taxon>
        <taxon>Pseudomonadota</taxon>
        <taxon>Gammaproteobacteria</taxon>
        <taxon>Lysobacterales</taxon>
        <taxon>Lysobacteraceae</taxon>
        <taxon>Xanthomonas</taxon>
    </lineage>
</organism>
<dbReference type="EMBL" id="JACIIQ010000003">
    <property type="protein sequence ID" value="MBB5669419.1"/>
    <property type="molecule type" value="Genomic_DNA"/>
</dbReference>
<evidence type="ECO:0000313" key="2">
    <source>
        <dbReference type="EMBL" id="MBB5669419.1"/>
    </source>
</evidence>
<accession>A0AB73GTP4</accession>